<dbReference type="OrthoDB" id="21449at2759"/>
<dbReference type="AlphaFoldDB" id="A0A8J5RIV0"/>
<sequence length="248" mass="28247">MRRHHHSPKKYKPQQGGAGGRVLAEESGKGSGGLDHATGLPCPVILEMSKISLEKNEFEVDRMEYYKHLICKLTEKDGNLSTRVSRDQSSMAQDNDKVGQGYEKSFPLFKEGINGLSENKKERLKHVLHEIVSFFTDDVDKVTRDITSMEENGETHQEAVKKFSAELLEKIDKMAQGVDDILEIMASKCRSMITAEKLELSNRIRKLPVKAFDRVVEIINMRRPANESSDKITFNLGELVRHRFFLLK</sequence>
<reference evidence="3" key="1">
    <citation type="journal article" date="2021" name="bioRxiv">
        <title>Whole Genome Assembly and Annotation of Northern Wild Rice, Zizania palustris L., Supports a Whole Genome Duplication in the Zizania Genus.</title>
        <authorList>
            <person name="Haas M."/>
            <person name="Kono T."/>
            <person name="Macchietto M."/>
            <person name="Millas R."/>
            <person name="McGilp L."/>
            <person name="Shao M."/>
            <person name="Duquette J."/>
            <person name="Hirsch C.N."/>
            <person name="Kimball J."/>
        </authorList>
    </citation>
    <scope>NUCLEOTIDE SEQUENCE</scope>
    <source>
        <tissue evidence="3">Fresh leaf tissue</tissue>
    </source>
</reference>
<evidence type="ECO:0000313" key="4">
    <source>
        <dbReference type="Proteomes" id="UP000729402"/>
    </source>
</evidence>
<dbReference type="InterPro" id="IPR027353">
    <property type="entry name" value="NET_dom"/>
</dbReference>
<evidence type="ECO:0000259" key="2">
    <source>
        <dbReference type="Pfam" id="PF17035"/>
    </source>
</evidence>
<protein>
    <recommendedName>
        <fullName evidence="2">NET domain-containing protein</fullName>
    </recommendedName>
</protein>
<gene>
    <name evidence="3" type="ORF">GUJ93_ZPchr0001g32075</name>
</gene>
<accession>A0A8J5RIV0</accession>
<keyword evidence="4" id="KW-1185">Reference proteome</keyword>
<reference evidence="3" key="2">
    <citation type="submission" date="2021-02" db="EMBL/GenBank/DDBJ databases">
        <authorList>
            <person name="Kimball J.A."/>
            <person name="Haas M.W."/>
            <person name="Macchietto M."/>
            <person name="Kono T."/>
            <person name="Duquette J."/>
            <person name="Shao M."/>
        </authorList>
    </citation>
    <scope>NUCLEOTIDE SEQUENCE</scope>
    <source>
        <tissue evidence="3">Fresh leaf tissue</tissue>
    </source>
</reference>
<proteinExistence type="predicted"/>
<dbReference type="Proteomes" id="UP000729402">
    <property type="component" value="Unassembled WGS sequence"/>
</dbReference>
<organism evidence="3 4">
    <name type="scientific">Zizania palustris</name>
    <name type="common">Northern wild rice</name>
    <dbReference type="NCBI Taxonomy" id="103762"/>
    <lineage>
        <taxon>Eukaryota</taxon>
        <taxon>Viridiplantae</taxon>
        <taxon>Streptophyta</taxon>
        <taxon>Embryophyta</taxon>
        <taxon>Tracheophyta</taxon>
        <taxon>Spermatophyta</taxon>
        <taxon>Magnoliopsida</taxon>
        <taxon>Liliopsida</taxon>
        <taxon>Poales</taxon>
        <taxon>Poaceae</taxon>
        <taxon>BOP clade</taxon>
        <taxon>Oryzoideae</taxon>
        <taxon>Oryzeae</taxon>
        <taxon>Zizaniinae</taxon>
        <taxon>Zizania</taxon>
    </lineage>
</organism>
<dbReference type="Pfam" id="PF17035">
    <property type="entry name" value="BET"/>
    <property type="match status" value="1"/>
</dbReference>
<dbReference type="EMBL" id="JAAALK010000288">
    <property type="protein sequence ID" value="KAG8054281.1"/>
    <property type="molecule type" value="Genomic_DNA"/>
</dbReference>
<evidence type="ECO:0000256" key="1">
    <source>
        <dbReference type="SAM" id="MobiDB-lite"/>
    </source>
</evidence>
<feature type="domain" description="NET" evidence="2">
    <location>
        <begin position="193"/>
        <end position="239"/>
    </location>
</feature>
<feature type="compositionally biased region" description="Basic residues" evidence="1">
    <location>
        <begin position="1"/>
        <end position="12"/>
    </location>
</feature>
<name>A0A8J5RIV0_ZIZPA</name>
<comment type="caution">
    <text evidence="3">The sequence shown here is derived from an EMBL/GenBank/DDBJ whole genome shotgun (WGS) entry which is preliminary data.</text>
</comment>
<feature type="region of interest" description="Disordered" evidence="1">
    <location>
        <begin position="1"/>
        <end position="36"/>
    </location>
</feature>
<evidence type="ECO:0000313" key="3">
    <source>
        <dbReference type="EMBL" id="KAG8054281.1"/>
    </source>
</evidence>